<dbReference type="SUPFAM" id="SSF103473">
    <property type="entry name" value="MFS general substrate transporter"/>
    <property type="match status" value="1"/>
</dbReference>
<gene>
    <name evidence="8" type="ORF">PM10SUCC1_02980</name>
</gene>
<feature type="transmembrane region" description="Helical" evidence="7">
    <location>
        <begin position="213"/>
        <end position="239"/>
    </location>
</feature>
<evidence type="ECO:0000256" key="7">
    <source>
        <dbReference type="SAM" id="Phobius"/>
    </source>
</evidence>
<dbReference type="EMBL" id="BSDY01000001">
    <property type="protein sequence ID" value="GLI54783.1"/>
    <property type="molecule type" value="Genomic_DNA"/>
</dbReference>
<dbReference type="GO" id="GO:0005886">
    <property type="term" value="C:plasma membrane"/>
    <property type="evidence" value="ECO:0007669"/>
    <property type="project" value="UniProtKB-SubCell"/>
</dbReference>
<evidence type="ECO:0000256" key="3">
    <source>
        <dbReference type="ARBA" id="ARBA00022475"/>
    </source>
</evidence>
<evidence type="ECO:0000256" key="2">
    <source>
        <dbReference type="ARBA" id="ARBA00022448"/>
    </source>
</evidence>
<dbReference type="CDD" id="cd06173">
    <property type="entry name" value="MFS_MefA_like"/>
    <property type="match status" value="1"/>
</dbReference>
<feature type="transmembrane region" description="Helical" evidence="7">
    <location>
        <begin position="41"/>
        <end position="61"/>
    </location>
</feature>
<keyword evidence="4 7" id="KW-0812">Transmembrane</keyword>
<feature type="transmembrane region" description="Helical" evidence="7">
    <location>
        <begin position="345"/>
        <end position="368"/>
    </location>
</feature>
<proteinExistence type="predicted"/>
<feature type="transmembrane region" description="Helical" evidence="7">
    <location>
        <begin position="7"/>
        <end position="29"/>
    </location>
</feature>
<keyword evidence="3" id="KW-1003">Cell membrane</keyword>
<keyword evidence="5 7" id="KW-1133">Transmembrane helix</keyword>
<feature type="transmembrane region" description="Helical" evidence="7">
    <location>
        <begin position="304"/>
        <end position="325"/>
    </location>
</feature>
<comment type="caution">
    <text evidence="8">The sequence shown here is derived from an EMBL/GenBank/DDBJ whole genome shotgun (WGS) entry which is preliminary data.</text>
</comment>
<sequence>MNFILYLISMGTSTIGSHMQTVIIPIYILNVTGSGLAMSKAATYFTLIRLLLTPLGGIVADKFNRKQIMILTDLINAMLVGGFALFINLTPNAIILMQCIVLTMSTFFDSACSAIFSEITSEDNLEKENSIFRSMQDFIMLFTPILAVTLYGFVGLKFIFLLNSITYLMSAGVEFCLKYKPANTHNKKITLSPKAMWDSYVPVTEFLRSKSDIFGLMSFGVLLNLFFVPIFSVFIPYFILNVLNLSNQYVGYFQSLMGLGFLLGSLLMVKYIKRYNFRRGIAFFITAEIVIFTFFFGGNRILPFNIYLTITCLLASIFGIFNSAVNAPLSSHLHTTVDTEIKGRFFSILQVSMQGFTPIGLMIMGLAIDKYNDISVGIVAVGLMYILAVFYYFHMTKPGKLYITAEA</sequence>
<dbReference type="InterPro" id="IPR011701">
    <property type="entry name" value="MFS"/>
</dbReference>
<evidence type="ECO:0000313" key="8">
    <source>
        <dbReference type="EMBL" id="GLI54783.1"/>
    </source>
</evidence>
<name>A0A9W6LLV8_9FUSO</name>
<dbReference type="Proteomes" id="UP001144471">
    <property type="component" value="Unassembled WGS sequence"/>
</dbReference>
<protein>
    <submittedName>
        <fullName evidence="8">MFS transporter</fullName>
    </submittedName>
</protein>
<dbReference type="AlphaFoldDB" id="A0A9W6LLV8"/>
<accession>A0A9W6LLV8</accession>
<evidence type="ECO:0000313" key="9">
    <source>
        <dbReference type="Proteomes" id="UP001144471"/>
    </source>
</evidence>
<feature type="transmembrane region" description="Helical" evidence="7">
    <location>
        <begin position="374"/>
        <end position="393"/>
    </location>
</feature>
<comment type="subcellular location">
    <subcellularLocation>
        <location evidence="1">Cell membrane</location>
        <topology evidence="1">Multi-pass membrane protein</topology>
    </subcellularLocation>
</comment>
<evidence type="ECO:0000256" key="4">
    <source>
        <dbReference type="ARBA" id="ARBA00022692"/>
    </source>
</evidence>
<dbReference type="InterPro" id="IPR036259">
    <property type="entry name" value="MFS_trans_sf"/>
</dbReference>
<keyword evidence="9" id="KW-1185">Reference proteome</keyword>
<feature type="transmembrane region" description="Helical" evidence="7">
    <location>
        <begin position="281"/>
        <end position="298"/>
    </location>
</feature>
<dbReference type="Gene3D" id="1.20.1250.20">
    <property type="entry name" value="MFS general substrate transporter like domains"/>
    <property type="match status" value="2"/>
</dbReference>
<keyword evidence="2" id="KW-0813">Transport</keyword>
<dbReference type="RefSeq" id="WP_281832801.1">
    <property type="nucleotide sequence ID" value="NZ_BSDY01000001.1"/>
</dbReference>
<organism evidence="8 9">
    <name type="scientific">Propionigenium maris DSM 9537</name>
    <dbReference type="NCBI Taxonomy" id="1123000"/>
    <lineage>
        <taxon>Bacteria</taxon>
        <taxon>Fusobacteriati</taxon>
        <taxon>Fusobacteriota</taxon>
        <taxon>Fusobacteriia</taxon>
        <taxon>Fusobacteriales</taxon>
        <taxon>Fusobacteriaceae</taxon>
        <taxon>Propionigenium</taxon>
    </lineage>
</organism>
<dbReference type="PANTHER" id="PTHR43266:SF9">
    <property type="entry name" value="PERMEASE, MAJOR FACILITATOR SUPERFAMILY-RELATED"/>
    <property type="match status" value="1"/>
</dbReference>
<dbReference type="GO" id="GO:0022857">
    <property type="term" value="F:transmembrane transporter activity"/>
    <property type="evidence" value="ECO:0007669"/>
    <property type="project" value="InterPro"/>
</dbReference>
<keyword evidence="6 7" id="KW-0472">Membrane</keyword>
<feature type="transmembrane region" description="Helical" evidence="7">
    <location>
        <begin position="251"/>
        <end position="269"/>
    </location>
</feature>
<dbReference type="Pfam" id="PF07690">
    <property type="entry name" value="MFS_1"/>
    <property type="match status" value="1"/>
</dbReference>
<dbReference type="PANTHER" id="PTHR43266">
    <property type="entry name" value="MACROLIDE-EFFLUX PROTEIN"/>
    <property type="match status" value="1"/>
</dbReference>
<evidence type="ECO:0000256" key="5">
    <source>
        <dbReference type="ARBA" id="ARBA00022989"/>
    </source>
</evidence>
<feature type="transmembrane region" description="Helical" evidence="7">
    <location>
        <begin position="138"/>
        <end position="154"/>
    </location>
</feature>
<reference evidence="8" key="1">
    <citation type="submission" date="2022-12" db="EMBL/GenBank/DDBJ databases">
        <title>Reference genome sequencing for broad-spectrum identification of bacterial and archaeal isolates by mass spectrometry.</title>
        <authorList>
            <person name="Sekiguchi Y."/>
            <person name="Tourlousse D.M."/>
        </authorList>
    </citation>
    <scope>NUCLEOTIDE SEQUENCE</scope>
    <source>
        <strain evidence="8">10succ1</strain>
    </source>
</reference>
<evidence type="ECO:0000256" key="6">
    <source>
        <dbReference type="ARBA" id="ARBA00023136"/>
    </source>
</evidence>
<evidence type="ECO:0000256" key="1">
    <source>
        <dbReference type="ARBA" id="ARBA00004651"/>
    </source>
</evidence>